<protein>
    <submittedName>
        <fullName evidence="1">Uncharacterized protein</fullName>
    </submittedName>
</protein>
<accession>A0A2D1GPY0</accession>
<evidence type="ECO:0000313" key="2">
    <source>
        <dbReference type="Proteomes" id="UP000229090"/>
    </source>
</evidence>
<keyword evidence="2" id="KW-1185">Reference proteome</keyword>
<organism evidence="1 2">
    <name type="scientific">Mycobacterium phage Kumao</name>
    <dbReference type="NCBI Taxonomy" id="2041344"/>
    <lineage>
        <taxon>Viruses</taxon>
        <taxon>Duplodnaviria</taxon>
        <taxon>Heunggongvirae</taxon>
        <taxon>Uroviricota</taxon>
        <taxon>Caudoviricetes</taxon>
        <taxon>Vilmaviridae</taxon>
        <taxon>Kumaovirus</taxon>
        <taxon>Kumaovirus kumao</taxon>
    </lineage>
</organism>
<gene>
    <name evidence="1" type="primary">98</name>
    <name evidence="1" type="ORF">SEA_KUMAO_98</name>
</gene>
<dbReference type="Proteomes" id="UP000229090">
    <property type="component" value="Segment"/>
</dbReference>
<proteinExistence type="predicted"/>
<dbReference type="RefSeq" id="YP_010013587.1">
    <property type="nucleotide sequence ID" value="NC_053512.1"/>
</dbReference>
<dbReference type="GeneID" id="63210201"/>
<dbReference type="KEGG" id="vg:63210201"/>
<name>A0A2D1GPY0_9CAUD</name>
<sequence length="69" mass="8266">MRRECPTPYKRTFRNMGEALSVRQDMLRRNKKGKTKRKVESPYRCCCGGVHFTSAPRPKRPRFEYEGER</sequence>
<reference evidence="2" key="1">
    <citation type="submission" date="2017-09" db="EMBL/GenBank/DDBJ databases">
        <authorList>
            <person name="Ehlers B."/>
            <person name="Leendertz F.H."/>
        </authorList>
    </citation>
    <scope>NUCLEOTIDE SEQUENCE [LARGE SCALE GENOMIC DNA]</scope>
</reference>
<evidence type="ECO:0000313" key="1">
    <source>
        <dbReference type="EMBL" id="ATN94060.1"/>
    </source>
</evidence>
<dbReference type="EMBL" id="MG009575">
    <property type="protein sequence ID" value="ATN94060.1"/>
    <property type="molecule type" value="Genomic_DNA"/>
</dbReference>